<dbReference type="NCBIfam" id="TIGR00299">
    <property type="entry name" value="nickel pincer cofactor biosynthesis protein LarC"/>
    <property type="match status" value="1"/>
</dbReference>
<dbReference type="EMBL" id="SRJD01000020">
    <property type="protein sequence ID" value="TGA96748.1"/>
    <property type="molecule type" value="Genomic_DNA"/>
</dbReference>
<evidence type="ECO:0000256" key="1">
    <source>
        <dbReference type="ARBA" id="ARBA00022596"/>
    </source>
</evidence>
<keyword evidence="2" id="KW-0456">Lyase</keyword>
<dbReference type="Gene3D" id="3.10.20.300">
    <property type="entry name" value="mk0293 like domain"/>
    <property type="match status" value="1"/>
</dbReference>
<comment type="catalytic activity">
    <reaction evidence="2">
        <text>Ni(II)-pyridinium-3,5-bisthiocarboxylate mononucleotide = pyridinium-3,5-bisthiocarboxylate mononucleotide + Ni(2+)</text>
        <dbReference type="Rhea" id="RHEA:54784"/>
        <dbReference type="ChEBI" id="CHEBI:49786"/>
        <dbReference type="ChEBI" id="CHEBI:137372"/>
        <dbReference type="ChEBI" id="CHEBI:137373"/>
        <dbReference type="EC" id="4.99.1.12"/>
    </reaction>
</comment>
<evidence type="ECO:0000313" key="3">
    <source>
        <dbReference type="EMBL" id="TGA96748.1"/>
    </source>
</evidence>
<dbReference type="PANTHER" id="PTHR36566">
    <property type="entry name" value="NICKEL INSERTION PROTEIN-RELATED"/>
    <property type="match status" value="1"/>
</dbReference>
<accession>A0A4Z0GM05</accession>
<keyword evidence="1 2" id="KW-0533">Nickel</keyword>
<dbReference type="InterPro" id="IPR002822">
    <property type="entry name" value="Ni_insertion"/>
</dbReference>
<dbReference type="AlphaFoldDB" id="A0A4Z0GM05"/>
<dbReference type="Pfam" id="PF01969">
    <property type="entry name" value="Ni_insertion"/>
    <property type="match status" value="1"/>
</dbReference>
<protein>
    <recommendedName>
        <fullName evidence="2">Pyridinium-3,5-bisthiocarboxylic acid mononucleotide nickel insertion protein</fullName>
        <shortName evidence="2">P2TMN nickel insertion protein</shortName>
        <ecNumber evidence="2">4.99.1.12</ecNumber>
    </recommendedName>
    <alternativeName>
        <fullName evidence="2">Nickel-pincer cofactor biosynthesis protein LarC</fullName>
    </alternativeName>
</protein>
<dbReference type="Gene3D" id="3.30.70.1380">
    <property type="entry name" value="Transcriptional regulatory protein pf0864 domain like"/>
    <property type="match status" value="1"/>
</dbReference>
<proteinExistence type="inferred from homology"/>
<comment type="function">
    <text evidence="2">Involved in the biosynthesis of a nickel-pincer cofactor ((SCS)Ni(II) pincer complex). Binds Ni(2+), and functions in nickel delivery to pyridinium-3,5-bisthiocarboxylic acid mononucleotide (P2TMN), to form the mature cofactor. Is thus probably required for the activation of nickel-pincer cofactor-dependent enzymes.</text>
</comment>
<evidence type="ECO:0000313" key="4">
    <source>
        <dbReference type="Proteomes" id="UP000298347"/>
    </source>
</evidence>
<dbReference type="EC" id="4.99.1.12" evidence="2"/>
<name>A0A4Z0GM05_9BACL</name>
<dbReference type="GO" id="GO:0016829">
    <property type="term" value="F:lyase activity"/>
    <property type="evidence" value="ECO:0007669"/>
    <property type="project" value="UniProtKB-UniRule"/>
</dbReference>
<comment type="caution">
    <text evidence="3">The sequence shown here is derived from an EMBL/GenBank/DDBJ whole genome shotgun (WGS) entry which is preliminary data.</text>
</comment>
<dbReference type="PANTHER" id="PTHR36566:SF1">
    <property type="entry name" value="PYRIDINIUM-3,5-BISTHIOCARBOXYLIC ACID MONONUCLEOTIDE NICKEL INSERTION PROTEIN"/>
    <property type="match status" value="1"/>
</dbReference>
<reference evidence="3 4" key="1">
    <citation type="journal article" date="2015" name="Int. J. Syst. Evol. Microbiol.">
        <title>Sporolactobacillus shoreae sp. nov. and Sporolactobacillus spathodeae sp. nov., two spore-forming lactic acid bacteria isolated from tree barks in Thailand.</title>
        <authorList>
            <person name="Thamacharoensuk T."/>
            <person name="Kitahara M."/>
            <person name="Ohkuma M."/>
            <person name="Thongchul N."/>
            <person name="Tanasupawat S."/>
        </authorList>
    </citation>
    <scope>NUCLEOTIDE SEQUENCE [LARGE SCALE GENOMIC DNA]</scope>
    <source>
        <strain evidence="3 4">BK92</strain>
    </source>
</reference>
<dbReference type="GO" id="GO:0016151">
    <property type="term" value="F:nickel cation binding"/>
    <property type="evidence" value="ECO:0007669"/>
    <property type="project" value="UniProtKB-UniRule"/>
</dbReference>
<keyword evidence="4" id="KW-1185">Reference proteome</keyword>
<organism evidence="3 4">
    <name type="scientific">Sporolactobacillus shoreae</name>
    <dbReference type="NCBI Taxonomy" id="1465501"/>
    <lineage>
        <taxon>Bacteria</taxon>
        <taxon>Bacillati</taxon>
        <taxon>Bacillota</taxon>
        <taxon>Bacilli</taxon>
        <taxon>Bacillales</taxon>
        <taxon>Sporolactobacillaceae</taxon>
        <taxon>Sporolactobacillus</taxon>
    </lineage>
</organism>
<dbReference type="Proteomes" id="UP000298347">
    <property type="component" value="Unassembled WGS sequence"/>
</dbReference>
<sequence length="423" mass="46740">MKTLFFDCFSGISGDMILGTLIDLGVDEKRLTRELEKLHVGGYSITFSKKITSGIVGTDADVKLIEARPCSNHHQGDHDHCQVHHHDHSGSRNLADCVSIIEKSGLSDEVKTHAIRVFEEVARAEAHVHGKPVDQVHFHEIGAIDSIVDIVGTFIGLELLGVEKIYASPLHDGNGYITCAHGIMPVPVPAVAQMLASSERPIPYIQEDIPTELITPTGMAIIKTIASGFGKIPQMDVQAIGYGTGKRETGRMNALRGMLGESMDEHESDQTILLEANIDNQNGEQLGYTMNRLLSEGALDVFFTPIYMKKNRPATMLSVLSKPESKQKMIHIILAETTTLGIRTFECPRSTMNREFLTVRTKFGPVQVKHAFLDDIEKYSPEFDDCARLAISHKVPLAKVCEAAQKSILDRDWEQKSESVITE</sequence>
<dbReference type="OrthoDB" id="9765625at2"/>
<comment type="similarity">
    <text evidence="2">Belongs to the LarC family.</text>
</comment>
<gene>
    <name evidence="2 3" type="primary">larC</name>
    <name evidence="3" type="ORF">E4665_14540</name>
</gene>
<dbReference type="GO" id="GO:0051604">
    <property type="term" value="P:protein maturation"/>
    <property type="evidence" value="ECO:0007669"/>
    <property type="project" value="UniProtKB-UniRule"/>
</dbReference>
<evidence type="ECO:0000256" key="2">
    <source>
        <dbReference type="HAMAP-Rule" id="MF_01074"/>
    </source>
</evidence>
<dbReference type="RefSeq" id="WP_135349516.1">
    <property type="nucleotide sequence ID" value="NZ_SRJD01000020.1"/>
</dbReference>
<dbReference type="HAMAP" id="MF_01074">
    <property type="entry name" value="LarC"/>
    <property type="match status" value="1"/>
</dbReference>